<organism evidence="4 5">
    <name type="scientific">Acholeplasma hippikon</name>
    <dbReference type="NCBI Taxonomy" id="264636"/>
    <lineage>
        <taxon>Bacteria</taxon>
        <taxon>Bacillati</taxon>
        <taxon>Mycoplasmatota</taxon>
        <taxon>Mollicutes</taxon>
        <taxon>Acholeplasmatales</taxon>
        <taxon>Acholeplasmataceae</taxon>
        <taxon>Acholeplasma</taxon>
    </lineage>
</organism>
<feature type="transmembrane region" description="Helical" evidence="2">
    <location>
        <begin position="83"/>
        <end position="105"/>
    </location>
</feature>
<name>A0A449BLF9_9MOLU</name>
<dbReference type="InterPro" id="IPR029063">
    <property type="entry name" value="SAM-dependent_MTases_sf"/>
</dbReference>
<dbReference type="CDD" id="cd05237">
    <property type="entry name" value="UDP_invert_4-6DH_SDR_e"/>
    <property type="match status" value="1"/>
</dbReference>
<evidence type="ECO:0000313" key="4">
    <source>
        <dbReference type="EMBL" id="VEU83269.1"/>
    </source>
</evidence>
<dbReference type="Pfam" id="PF02719">
    <property type="entry name" value="Polysacc_synt_2"/>
    <property type="match status" value="1"/>
</dbReference>
<dbReference type="InterPro" id="IPR051203">
    <property type="entry name" value="Polysaccharide_Synthase-Rel"/>
</dbReference>
<dbReference type="Proteomes" id="UP000290909">
    <property type="component" value="Chromosome"/>
</dbReference>
<dbReference type="InterPro" id="IPR036291">
    <property type="entry name" value="NAD(P)-bd_dom_sf"/>
</dbReference>
<keyword evidence="2" id="KW-1133">Transmembrane helix</keyword>
<dbReference type="Gene3D" id="3.40.50.720">
    <property type="entry name" value="NAD(P)-binding Rossmann-like Domain"/>
    <property type="match status" value="2"/>
</dbReference>
<dbReference type="SUPFAM" id="SSF53335">
    <property type="entry name" value="S-adenosyl-L-methionine-dependent methyltransferases"/>
    <property type="match status" value="1"/>
</dbReference>
<evidence type="ECO:0000256" key="1">
    <source>
        <dbReference type="ARBA" id="ARBA00007430"/>
    </source>
</evidence>
<feature type="transmembrane region" description="Helical" evidence="2">
    <location>
        <begin position="50"/>
        <end position="71"/>
    </location>
</feature>
<evidence type="ECO:0000256" key="2">
    <source>
        <dbReference type="SAM" id="Phobius"/>
    </source>
</evidence>
<feature type="domain" description="Polysaccharide biosynthesis protein CapD-like" evidence="3">
    <location>
        <begin position="288"/>
        <end position="573"/>
    </location>
</feature>
<accession>A0A449BLF9</accession>
<dbReference type="PANTHER" id="PTHR43318:SF1">
    <property type="entry name" value="POLYSACCHARIDE BIOSYNTHESIS PROTEIN EPSC-RELATED"/>
    <property type="match status" value="1"/>
</dbReference>
<dbReference type="Pfam" id="PF13727">
    <property type="entry name" value="CoA_binding_3"/>
    <property type="match status" value="1"/>
</dbReference>
<keyword evidence="4" id="KW-0413">Isomerase</keyword>
<keyword evidence="2" id="KW-0472">Membrane</keyword>
<dbReference type="AlphaFoldDB" id="A0A449BLF9"/>
<dbReference type="InterPro" id="IPR003869">
    <property type="entry name" value="Polysac_CapD-like"/>
</dbReference>
<sequence length="622" mass="70597">MFKEFIGKTVVNAIKYIVLDIITILLSYYLTIAVLQFADYSINLEEVGKALLIIIPAKIVVYIIFGVYRILTKYTGFEDILKFSFLAILTNVVIVVVMALGHFTFLTKTSYIFITTIEIAGLALPRVFRRAYRTLMSQFKWLRTVGSRTLIIGAGEAGEMVLKEIFKNKDLNNIPVAFVDDNEDKFGRRLMGVEVVGTLSEIDAVIEKYKIEEVIIAVRHMNQQKQIDLVNHLIDFGVTVKKINLIEDFSTNKLKTKLIDINVEELLNRDVIKLDNEGINEFIKDKVILVTGGGGSIGSELCRQIFNLNPTKLVIFDIYENNAYDIQMELQRLVKKHPENKYPILEVRIGSVYNRTRLEEIFKEFKPNVVFHAAAYKHVPLMEDSAVESVRTNVLGTFNAAQLSTKYGVEKFVLISSDKAVRSTNVMGACKRLAEMVIEMEQKRSNTKFSAVRFGNVLGSNGSVIPLFKKQIADGGPVTVTHKDITRYFMTIPEAVSLILQCAVYADKAELFILDMGEPVRIYDLAEKMIKLAGLKPNVDIDIEITGLRPGEKLYEELLVDTNSEQLQKTQNTRIFKESTHDTHLGEIRFLDLITQFEHLTNDEVKEKVSELVGTYQFKKPN</sequence>
<dbReference type="STRING" id="1408416.GCA_000702765_00507"/>
<keyword evidence="2" id="KW-0812">Transmembrane</keyword>
<feature type="transmembrane region" description="Helical" evidence="2">
    <location>
        <begin position="16"/>
        <end position="38"/>
    </location>
</feature>
<dbReference type="KEGG" id="ahk:NCTC10172_01344"/>
<dbReference type="RefSeq" id="WP_051658972.1">
    <property type="nucleotide sequence ID" value="NZ_LR215050.1"/>
</dbReference>
<keyword evidence="5" id="KW-1185">Reference proteome</keyword>
<dbReference type="EMBL" id="LR215050">
    <property type="protein sequence ID" value="VEU83269.1"/>
    <property type="molecule type" value="Genomic_DNA"/>
</dbReference>
<protein>
    <submittedName>
        <fullName evidence="4">UDP-glucose 4-epimerase</fullName>
        <ecNumber evidence="4">5.1.3.2</ecNumber>
    </submittedName>
</protein>
<evidence type="ECO:0000259" key="3">
    <source>
        <dbReference type="Pfam" id="PF02719"/>
    </source>
</evidence>
<proteinExistence type="inferred from homology"/>
<evidence type="ECO:0000313" key="5">
    <source>
        <dbReference type="Proteomes" id="UP000290909"/>
    </source>
</evidence>
<dbReference type="EC" id="5.1.3.2" evidence="4"/>
<dbReference type="PANTHER" id="PTHR43318">
    <property type="entry name" value="UDP-N-ACETYLGLUCOSAMINE 4,6-DEHYDRATASE"/>
    <property type="match status" value="1"/>
</dbReference>
<dbReference type="GO" id="GO:0003978">
    <property type="term" value="F:UDP-glucose 4-epimerase activity"/>
    <property type="evidence" value="ECO:0007669"/>
    <property type="project" value="UniProtKB-EC"/>
</dbReference>
<reference evidence="4 5" key="1">
    <citation type="submission" date="2019-01" db="EMBL/GenBank/DDBJ databases">
        <authorList>
            <consortium name="Pathogen Informatics"/>
        </authorList>
    </citation>
    <scope>NUCLEOTIDE SEQUENCE [LARGE SCALE GENOMIC DNA]</scope>
    <source>
        <strain evidence="4 5">NCTC10172</strain>
    </source>
</reference>
<dbReference type="SUPFAM" id="SSF51735">
    <property type="entry name" value="NAD(P)-binding Rossmann-fold domains"/>
    <property type="match status" value="1"/>
</dbReference>
<gene>
    <name evidence="4" type="primary">capD</name>
    <name evidence="4" type="ORF">NCTC10172_01344</name>
</gene>
<comment type="similarity">
    <text evidence="1">Belongs to the polysaccharide synthase family.</text>
</comment>